<sequence length="278" mass="29713">MTVIDSRVALLDNIGIGYGDASTTTLPQVLVDTGAINSPAVSLWNGTILFGGVNKAKYEGDLYSFDTVMGNSSIKSLRINMDGISINGSSEASDEFPLDAVFSLGTTNTFVPKSVAQALNAQIGVTNVPDESGQVNFSCKTVPQDTTITFKFGKLDFDFDLEMFISRGSFEPVEPWADVGDTDLCYFEILENKFTDSYDGSIFLGSNFISRVYSVFDLENDQISLAKRNTDDAPDDIVEITSGKDGVPGAKGSPGTRVGGDLSMTALVAATAMLIMTF</sequence>
<evidence type="ECO:0000259" key="3">
    <source>
        <dbReference type="PROSITE" id="PS51767"/>
    </source>
</evidence>
<dbReference type="PANTHER" id="PTHR47966">
    <property type="entry name" value="BETA-SITE APP-CLEAVING ENZYME, ISOFORM A-RELATED"/>
    <property type="match status" value="1"/>
</dbReference>
<dbReference type="AlphaFoldDB" id="A0A9X0BB56"/>
<accession>A0A9X0BB56</accession>
<proteinExistence type="inferred from homology"/>
<dbReference type="InterPro" id="IPR021109">
    <property type="entry name" value="Peptidase_aspartic_dom_sf"/>
</dbReference>
<keyword evidence="2" id="KW-0378">Hydrolase</keyword>
<keyword evidence="5" id="KW-1185">Reference proteome</keyword>
<dbReference type="GO" id="GO:0006508">
    <property type="term" value="P:proteolysis"/>
    <property type="evidence" value="ECO:0007669"/>
    <property type="project" value="InterPro"/>
</dbReference>
<organism evidence="4 5">
    <name type="scientific">Penicillium cosmopolitanum</name>
    <dbReference type="NCBI Taxonomy" id="1131564"/>
    <lineage>
        <taxon>Eukaryota</taxon>
        <taxon>Fungi</taxon>
        <taxon>Dikarya</taxon>
        <taxon>Ascomycota</taxon>
        <taxon>Pezizomycotina</taxon>
        <taxon>Eurotiomycetes</taxon>
        <taxon>Eurotiomycetidae</taxon>
        <taxon>Eurotiales</taxon>
        <taxon>Aspergillaceae</taxon>
        <taxon>Penicillium</taxon>
    </lineage>
</organism>
<dbReference type="Pfam" id="PF00026">
    <property type="entry name" value="Asp"/>
    <property type="match status" value="1"/>
</dbReference>
<comment type="caution">
    <text evidence="4">The sequence shown here is derived from an EMBL/GenBank/DDBJ whole genome shotgun (WGS) entry which is preliminary data.</text>
</comment>
<comment type="similarity">
    <text evidence="1">Belongs to the peptidase A1 family.</text>
</comment>
<dbReference type="PANTHER" id="PTHR47966:SF51">
    <property type="entry name" value="BETA-SITE APP-CLEAVING ENZYME, ISOFORM A-RELATED"/>
    <property type="match status" value="1"/>
</dbReference>
<reference evidence="4" key="2">
    <citation type="journal article" date="2023" name="IMA Fungus">
        <title>Comparative genomic study of the Penicillium genus elucidates a diverse pangenome and 15 lateral gene transfer events.</title>
        <authorList>
            <person name="Petersen C."/>
            <person name="Sorensen T."/>
            <person name="Nielsen M.R."/>
            <person name="Sondergaard T.E."/>
            <person name="Sorensen J.L."/>
            <person name="Fitzpatrick D.A."/>
            <person name="Frisvad J.C."/>
            <person name="Nielsen K.L."/>
        </authorList>
    </citation>
    <scope>NUCLEOTIDE SEQUENCE</scope>
    <source>
        <strain evidence="4">IBT 29677</strain>
    </source>
</reference>
<dbReference type="PROSITE" id="PS51767">
    <property type="entry name" value="PEPTIDASE_A1"/>
    <property type="match status" value="1"/>
</dbReference>
<dbReference type="RefSeq" id="XP_056490603.1">
    <property type="nucleotide sequence ID" value="XM_056627869.1"/>
</dbReference>
<evidence type="ECO:0000256" key="2">
    <source>
        <dbReference type="ARBA" id="ARBA00022801"/>
    </source>
</evidence>
<dbReference type="GeneID" id="81366849"/>
<dbReference type="GO" id="GO:0004190">
    <property type="term" value="F:aspartic-type endopeptidase activity"/>
    <property type="evidence" value="ECO:0007669"/>
    <property type="project" value="InterPro"/>
</dbReference>
<protein>
    <recommendedName>
        <fullName evidence="3">Peptidase A1 domain-containing protein</fullName>
    </recommendedName>
</protein>
<dbReference type="OrthoDB" id="4363213at2759"/>
<name>A0A9X0BB56_9EURO</name>
<feature type="domain" description="Peptidase A1" evidence="3">
    <location>
        <begin position="1"/>
        <end position="226"/>
    </location>
</feature>
<dbReference type="SUPFAM" id="SSF50630">
    <property type="entry name" value="Acid proteases"/>
    <property type="match status" value="1"/>
</dbReference>
<evidence type="ECO:0000313" key="4">
    <source>
        <dbReference type="EMBL" id="KAJ5403361.1"/>
    </source>
</evidence>
<evidence type="ECO:0000256" key="1">
    <source>
        <dbReference type="ARBA" id="ARBA00007447"/>
    </source>
</evidence>
<dbReference type="EMBL" id="JAPZBU010000005">
    <property type="protein sequence ID" value="KAJ5403361.1"/>
    <property type="molecule type" value="Genomic_DNA"/>
</dbReference>
<evidence type="ECO:0000313" key="5">
    <source>
        <dbReference type="Proteomes" id="UP001147747"/>
    </source>
</evidence>
<dbReference type="InterPro" id="IPR001461">
    <property type="entry name" value="Aspartic_peptidase_A1"/>
</dbReference>
<gene>
    <name evidence="4" type="ORF">N7509_003232</name>
</gene>
<dbReference type="InterPro" id="IPR033121">
    <property type="entry name" value="PEPTIDASE_A1"/>
</dbReference>
<dbReference type="Gene3D" id="2.40.70.10">
    <property type="entry name" value="Acid Proteases"/>
    <property type="match status" value="1"/>
</dbReference>
<reference evidence="4" key="1">
    <citation type="submission" date="2022-12" db="EMBL/GenBank/DDBJ databases">
        <authorList>
            <person name="Petersen C."/>
        </authorList>
    </citation>
    <scope>NUCLEOTIDE SEQUENCE</scope>
    <source>
        <strain evidence="4">IBT 29677</strain>
    </source>
</reference>
<dbReference type="Proteomes" id="UP001147747">
    <property type="component" value="Unassembled WGS sequence"/>
</dbReference>